<dbReference type="InterPro" id="IPR029058">
    <property type="entry name" value="AB_hydrolase_fold"/>
</dbReference>
<dbReference type="InterPro" id="IPR005944">
    <property type="entry name" value="Pro_iminopeptidase"/>
</dbReference>
<dbReference type="STRING" id="715226.ABI_27010"/>
<dbReference type="GO" id="GO:0005737">
    <property type="term" value="C:cytoplasm"/>
    <property type="evidence" value="ECO:0007669"/>
    <property type="project" value="InterPro"/>
</dbReference>
<dbReference type="eggNOG" id="COG2267">
    <property type="taxonomic scope" value="Bacteria"/>
</dbReference>
<keyword evidence="4" id="KW-0963">Cytoplasm</keyword>
<evidence type="ECO:0000256" key="1">
    <source>
        <dbReference type="ARBA" id="ARBA00001585"/>
    </source>
</evidence>
<dbReference type="HOGENOM" id="CLU_049285_1_0_5"/>
<sequence>MVGLLSAAFLSVLPSAGALAQTSNVCTSPAQKLDEKGFVEIGGIPQWVTIKGERCDNPIVLIVHGGPGNPMSPFSDVIYGGWEKDYTVVQWDQRGAGMTWGKNRPSEDTPLTIDQMRDDGVDVARYLTQHLGQRKVILLGGSWSSILAVHMIKAEPDLFYAYLGWAQMVSYRDNLPATYTRLLDMARLAGDQDSITKLEGIGAPPWTNPRNFGILRRIDRKYEGLATDPAPAHWWQRAPDYATPQAQEDYTAGEDYSYIQFVGWKGDGMFSQVDLPALGTEFKVPVFLLQGEADYLTVPEISRGYFDSLMAPVKAFVLLPRTGHDPNSIMVDAKLKLLNEKIRPLAD</sequence>
<feature type="chain" id="PRO_5003320364" description="Proline iminopeptidase" evidence="7">
    <location>
        <begin position="21"/>
        <end position="347"/>
    </location>
</feature>
<evidence type="ECO:0000313" key="10">
    <source>
        <dbReference type="Proteomes" id="UP000006512"/>
    </source>
</evidence>
<dbReference type="GO" id="GO:0006508">
    <property type="term" value="P:proteolysis"/>
    <property type="evidence" value="ECO:0007669"/>
    <property type="project" value="InterPro"/>
</dbReference>
<keyword evidence="7" id="KW-0732">Signal</keyword>
<feature type="domain" description="Serine aminopeptidase S33" evidence="8">
    <location>
        <begin position="59"/>
        <end position="325"/>
    </location>
</feature>
<dbReference type="EMBL" id="GL883078">
    <property type="protein sequence ID" value="EGF91286.1"/>
    <property type="molecule type" value="Genomic_DNA"/>
</dbReference>
<evidence type="ECO:0000256" key="6">
    <source>
        <dbReference type="ARBA" id="ARBA00029605"/>
    </source>
</evidence>
<dbReference type="GO" id="GO:0004177">
    <property type="term" value="F:aminopeptidase activity"/>
    <property type="evidence" value="ECO:0007669"/>
    <property type="project" value="UniProtKB-EC"/>
</dbReference>
<evidence type="ECO:0000256" key="3">
    <source>
        <dbReference type="ARBA" id="ARBA00021843"/>
    </source>
</evidence>
<evidence type="ECO:0000256" key="2">
    <source>
        <dbReference type="ARBA" id="ARBA00012568"/>
    </source>
</evidence>
<dbReference type="EC" id="3.4.11.5" evidence="2"/>
<evidence type="ECO:0000256" key="5">
    <source>
        <dbReference type="ARBA" id="ARBA00022801"/>
    </source>
</evidence>
<dbReference type="InterPro" id="IPR022742">
    <property type="entry name" value="Hydrolase_4"/>
</dbReference>
<dbReference type="PRINTS" id="PR00793">
    <property type="entry name" value="PROAMNOPTASE"/>
</dbReference>
<evidence type="ECO:0000259" key="8">
    <source>
        <dbReference type="Pfam" id="PF12146"/>
    </source>
</evidence>
<keyword evidence="5" id="KW-0378">Hydrolase</keyword>
<comment type="catalytic activity">
    <reaction evidence="1">
        <text>Release of N-terminal proline from a peptide.</text>
        <dbReference type="EC" id="3.4.11.5"/>
    </reaction>
</comment>
<feature type="signal peptide" evidence="7">
    <location>
        <begin position="1"/>
        <end position="20"/>
    </location>
</feature>
<evidence type="ECO:0000256" key="4">
    <source>
        <dbReference type="ARBA" id="ARBA00022490"/>
    </source>
</evidence>
<protein>
    <recommendedName>
        <fullName evidence="3">Proline iminopeptidase</fullName>
        <ecNumber evidence="2">3.4.11.5</ecNumber>
    </recommendedName>
    <alternativeName>
        <fullName evidence="6">Prolyl aminopeptidase</fullName>
    </alternativeName>
</protein>
<name>F4QPM8_9CAUL</name>
<dbReference type="Proteomes" id="UP000006512">
    <property type="component" value="Unassembled WGS sequence"/>
</dbReference>
<dbReference type="AlphaFoldDB" id="F4QPM8"/>
<dbReference type="Pfam" id="PF12146">
    <property type="entry name" value="Hydrolase_4"/>
    <property type="match status" value="1"/>
</dbReference>
<evidence type="ECO:0000313" key="9">
    <source>
        <dbReference type="EMBL" id="EGF91286.1"/>
    </source>
</evidence>
<proteinExistence type="predicted"/>
<dbReference type="PANTHER" id="PTHR43722:SF1">
    <property type="entry name" value="PROLINE IMINOPEPTIDASE"/>
    <property type="match status" value="1"/>
</dbReference>
<gene>
    <name evidence="9" type="ORF">ABI_27010</name>
</gene>
<keyword evidence="10" id="KW-1185">Reference proteome</keyword>
<dbReference type="Gene3D" id="3.40.50.1820">
    <property type="entry name" value="alpha/beta hydrolase"/>
    <property type="match status" value="1"/>
</dbReference>
<evidence type="ECO:0000256" key="7">
    <source>
        <dbReference type="SAM" id="SignalP"/>
    </source>
</evidence>
<dbReference type="PANTHER" id="PTHR43722">
    <property type="entry name" value="PROLINE IMINOPEPTIDASE"/>
    <property type="match status" value="1"/>
</dbReference>
<accession>F4QPM8</accession>
<reference evidence="10" key="1">
    <citation type="submission" date="2011-03" db="EMBL/GenBank/DDBJ databases">
        <title>Draft genome sequence of Brevundimonas diminuta.</title>
        <authorList>
            <person name="Brown P.J.B."/>
            <person name="Buechlein A."/>
            <person name="Hemmerich C."/>
            <person name="Brun Y.V."/>
        </authorList>
    </citation>
    <scope>NUCLEOTIDE SEQUENCE [LARGE SCALE GENOMIC DNA]</scope>
    <source>
        <strain evidence="10">C19</strain>
    </source>
</reference>
<dbReference type="SUPFAM" id="SSF53474">
    <property type="entry name" value="alpha/beta-Hydrolases"/>
    <property type="match status" value="1"/>
</dbReference>
<organism evidence="9 10">
    <name type="scientific">Asticcacaulis biprosthecium C19</name>
    <dbReference type="NCBI Taxonomy" id="715226"/>
    <lineage>
        <taxon>Bacteria</taxon>
        <taxon>Pseudomonadati</taxon>
        <taxon>Pseudomonadota</taxon>
        <taxon>Alphaproteobacteria</taxon>
        <taxon>Caulobacterales</taxon>
        <taxon>Caulobacteraceae</taxon>
        <taxon>Asticcacaulis</taxon>
    </lineage>
</organism>
<dbReference type="InterPro" id="IPR002410">
    <property type="entry name" value="Peptidase_S33"/>
</dbReference>